<evidence type="ECO:0000313" key="3">
    <source>
        <dbReference type="EMBL" id="GAA4412675.1"/>
    </source>
</evidence>
<keyword evidence="4" id="KW-1185">Reference proteome</keyword>
<protein>
    <submittedName>
        <fullName evidence="3">Ppx/GppA phosphatase family protein</fullName>
    </submittedName>
</protein>
<dbReference type="InterPro" id="IPR043129">
    <property type="entry name" value="ATPase_NBD"/>
</dbReference>
<evidence type="ECO:0000259" key="2">
    <source>
        <dbReference type="Pfam" id="PF02541"/>
    </source>
</evidence>
<dbReference type="Proteomes" id="UP001500945">
    <property type="component" value="Unassembled WGS sequence"/>
</dbReference>
<dbReference type="PANTHER" id="PTHR30005">
    <property type="entry name" value="EXOPOLYPHOSPHATASE"/>
    <property type="match status" value="1"/>
</dbReference>
<dbReference type="Gene3D" id="3.30.420.150">
    <property type="entry name" value="Exopolyphosphatase. Domain 2"/>
    <property type="match status" value="1"/>
</dbReference>
<dbReference type="InterPro" id="IPR003695">
    <property type="entry name" value="Ppx_GppA_N"/>
</dbReference>
<sequence length="334" mass="35317">MRGMSSGVSGTRPTLWAPSGSDYVGRMRLGVIDVGSNTVHLLVVDAHPGAQPLPASKHKIELRLSEHVTDDGLIADEGRDRLAAFVEECLGLAEDQGVEDLSGFVTSAIREAPNGTEVLHEVKERTGVVLDVLSGADEARLTFLAARRWFGWSAGTLLVADIGGGSLELAQGMDEDPDVAVSLPLGAGRVTRELLAGDPPRPDAVREARRLVRASIAAELRPLAKAGTRDHAVGTSKTMRSLARVCGAAPSAEGMYAPRVLEREVLAERLPGLAVMSAAERAGLPGVSASRSLQLLAGGIVAEATMDLLGIDRLEICPWALREGIILRHLDRMS</sequence>
<evidence type="ECO:0000256" key="1">
    <source>
        <dbReference type="ARBA" id="ARBA00007125"/>
    </source>
</evidence>
<organism evidence="3 4">
    <name type="scientific">Fodinibacter luteus</name>
    <dbReference type="NCBI Taxonomy" id="552064"/>
    <lineage>
        <taxon>Bacteria</taxon>
        <taxon>Bacillati</taxon>
        <taxon>Actinomycetota</taxon>
        <taxon>Actinomycetes</taxon>
        <taxon>Micrococcales</taxon>
        <taxon>Intrasporangiaceae</taxon>
        <taxon>Fodinibacter (ex Wang et al. 2009)</taxon>
    </lineage>
</organism>
<comment type="similarity">
    <text evidence="1">Belongs to the GppA/Ppx family.</text>
</comment>
<accession>A0ABP8KPN4</accession>
<dbReference type="SUPFAM" id="SSF53067">
    <property type="entry name" value="Actin-like ATPase domain"/>
    <property type="match status" value="2"/>
</dbReference>
<comment type="caution">
    <text evidence="3">The sequence shown here is derived from an EMBL/GenBank/DDBJ whole genome shotgun (WGS) entry which is preliminary data.</text>
</comment>
<dbReference type="Pfam" id="PF02541">
    <property type="entry name" value="Ppx-GppA"/>
    <property type="match status" value="1"/>
</dbReference>
<name>A0ABP8KPN4_9MICO</name>
<feature type="domain" description="Ppx/GppA phosphatase N-terminal" evidence="2">
    <location>
        <begin position="52"/>
        <end position="332"/>
    </location>
</feature>
<dbReference type="EMBL" id="BAABGM010000025">
    <property type="protein sequence ID" value="GAA4412675.1"/>
    <property type="molecule type" value="Genomic_DNA"/>
</dbReference>
<gene>
    <name evidence="3" type="ORF">GCM10023168_34720</name>
</gene>
<proteinExistence type="inferred from homology"/>
<dbReference type="Gene3D" id="3.30.420.40">
    <property type="match status" value="1"/>
</dbReference>
<reference evidence="4" key="1">
    <citation type="journal article" date="2019" name="Int. J. Syst. Evol. Microbiol.">
        <title>The Global Catalogue of Microorganisms (GCM) 10K type strain sequencing project: providing services to taxonomists for standard genome sequencing and annotation.</title>
        <authorList>
            <consortium name="The Broad Institute Genomics Platform"/>
            <consortium name="The Broad Institute Genome Sequencing Center for Infectious Disease"/>
            <person name="Wu L."/>
            <person name="Ma J."/>
        </authorList>
    </citation>
    <scope>NUCLEOTIDE SEQUENCE [LARGE SCALE GENOMIC DNA]</scope>
    <source>
        <strain evidence="4">JCM 17809</strain>
    </source>
</reference>
<dbReference type="InterPro" id="IPR050273">
    <property type="entry name" value="GppA/Ppx_hydrolase"/>
</dbReference>
<dbReference type="PANTHER" id="PTHR30005:SF0">
    <property type="entry name" value="RETROGRADE REGULATION PROTEIN 2"/>
    <property type="match status" value="1"/>
</dbReference>
<evidence type="ECO:0000313" key="4">
    <source>
        <dbReference type="Proteomes" id="UP001500945"/>
    </source>
</evidence>
<dbReference type="CDD" id="cd24056">
    <property type="entry name" value="ASKHA_NBD_MtPPX1-like"/>
    <property type="match status" value="1"/>
</dbReference>